<evidence type="ECO:0000313" key="1">
    <source>
        <dbReference type="EMBL" id="CAB3288011.1"/>
    </source>
</evidence>
<organism evidence="1 2">
    <name type="scientific">Methanocaldococcus lauensis</name>
    <dbReference type="NCBI Taxonomy" id="2546128"/>
    <lineage>
        <taxon>Archaea</taxon>
        <taxon>Methanobacteriati</taxon>
        <taxon>Methanobacteriota</taxon>
        <taxon>Methanomada group</taxon>
        <taxon>Methanococci</taxon>
        <taxon>Methanococcales</taxon>
        <taxon>Methanocaldococcaceae</taxon>
        <taxon>Methanocaldococcus</taxon>
    </lineage>
</organism>
<gene>
    <name evidence="1" type="ORF">MLAUSG7_0502</name>
</gene>
<name>A0A8D6SU76_9EURY</name>
<dbReference type="AlphaFoldDB" id="A0A8D6SU76"/>
<proteinExistence type="predicted"/>
<protein>
    <submittedName>
        <fullName evidence="1">Uncharacterized protein</fullName>
    </submittedName>
</protein>
<dbReference type="KEGG" id="mesg:MLAUSG7_0502"/>
<evidence type="ECO:0000313" key="2">
    <source>
        <dbReference type="Proteomes" id="UP000679213"/>
    </source>
</evidence>
<sequence length="61" mass="6832">MLNPHYSFYHCLKSDPKGMEIILQSAAGNISPVGLKSDPKGMEIIFSIFSKFFINSSKIRP</sequence>
<accession>A0A8D6SU76</accession>
<reference evidence="1 2" key="1">
    <citation type="submission" date="2020-04" db="EMBL/GenBank/DDBJ databases">
        <authorList>
            <consortium name="Genoscope - CEA"/>
            <person name="William W."/>
        </authorList>
    </citation>
    <scope>NUCLEOTIDE SEQUENCE [LARGE SCALE GENOMIC DNA]</scope>
    <source>
        <strain evidence="1 2">SG7</strain>
    </source>
</reference>
<dbReference type="EMBL" id="LR792632">
    <property type="protein sequence ID" value="CAB3288011.1"/>
    <property type="molecule type" value="Genomic_DNA"/>
</dbReference>
<dbReference type="Proteomes" id="UP000679213">
    <property type="component" value="Chromosome I"/>
</dbReference>
<keyword evidence="2" id="KW-1185">Reference proteome</keyword>